<dbReference type="Pfam" id="PF05997">
    <property type="entry name" value="Nop52"/>
    <property type="match status" value="1"/>
</dbReference>
<evidence type="ECO:0000256" key="5">
    <source>
        <dbReference type="SAM" id="MobiDB-lite"/>
    </source>
</evidence>
<keyword evidence="7" id="KW-1185">Reference proteome</keyword>
<name>A0A2C5YB71_9HYPO</name>
<dbReference type="GO" id="GO:0006364">
    <property type="term" value="P:rRNA processing"/>
    <property type="evidence" value="ECO:0007669"/>
    <property type="project" value="UniProtKB-KW"/>
</dbReference>
<reference evidence="6 7" key="1">
    <citation type="submission" date="2017-06" db="EMBL/GenBank/DDBJ databases">
        <title>Ant-infecting Ophiocordyceps genomes reveal a high diversity of potential behavioral manipulation genes and a possible major role for enterotoxins.</title>
        <authorList>
            <person name="De Bekker C."/>
            <person name="Evans H.C."/>
            <person name="Brachmann A."/>
            <person name="Hughes D.P."/>
        </authorList>
    </citation>
    <scope>NUCLEOTIDE SEQUENCE [LARGE SCALE GENOMIC DNA]</scope>
    <source>
        <strain evidence="6 7">1348a</strain>
    </source>
</reference>
<dbReference type="PANTHER" id="PTHR13026">
    <property type="entry name" value="NNP-1 PROTEIN NOVEL NUCLEAR PROTEIN 1 NOP52"/>
    <property type="match status" value="1"/>
</dbReference>
<dbReference type="PANTHER" id="PTHR13026:SF0">
    <property type="entry name" value="RIBOSOMAL RNA PROCESSING 1B"/>
    <property type="match status" value="1"/>
</dbReference>
<dbReference type="AlphaFoldDB" id="A0A2C5YB71"/>
<evidence type="ECO:0000256" key="3">
    <source>
        <dbReference type="ARBA" id="ARBA00022552"/>
    </source>
</evidence>
<proteinExistence type="inferred from homology"/>
<evidence type="ECO:0000313" key="7">
    <source>
        <dbReference type="Proteomes" id="UP000224854"/>
    </source>
</evidence>
<comment type="similarity">
    <text evidence="2">Belongs to the RRP1 family.</text>
</comment>
<keyword evidence="4" id="KW-0539">Nucleus</keyword>
<dbReference type="EMBL" id="NJEU01001543">
    <property type="protein sequence ID" value="PHH64863.1"/>
    <property type="molecule type" value="Genomic_DNA"/>
</dbReference>
<keyword evidence="3" id="KW-0698">rRNA processing</keyword>
<feature type="region of interest" description="Disordered" evidence="5">
    <location>
        <begin position="90"/>
        <end position="130"/>
    </location>
</feature>
<evidence type="ECO:0000256" key="2">
    <source>
        <dbReference type="ARBA" id="ARBA00006374"/>
    </source>
</evidence>
<dbReference type="InterPro" id="IPR010301">
    <property type="entry name" value="RRP1"/>
</dbReference>
<evidence type="ECO:0000256" key="4">
    <source>
        <dbReference type="ARBA" id="ARBA00023242"/>
    </source>
</evidence>
<comment type="subcellular location">
    <subcellularLocation>
        <location evidence="1">Nucleus</location>
    </subcellularLocation>
</comment>
<gene>
    <name evidence="6" type="ORF">CDD82_1723</name>
</gene>
<protein>
    <submittedName>
        <fullName evidence="6">Uncharacterized protein</fullName>
    </submittedName>
</protein>
<accession>A0A2C5YB71</accession>
<dbReference type="GO" id="GO:0005634">
    <property type="term" value="C:nucleus"/>
    <property type="evidence" value="ECO:0007669"/>
    <property type="project" value="UniProtKB-SubCell"/>
</dbReference>
<feature type="compositionally biased region" description="Low complexity" evidence="5">
    <location>
        <begin position="99"/>
        <end position="109"/>
    </location>
</feature>
<dbReference type="GO" id="GO:0030688">
    <property type="term" value="C:preribosome, small subunit precursor"/>
    <property type="evidence" value="ECO:0007669"/>
    <property type="project" value="InterPro"/>
</dbReference>
<organism evidence="6 7">
    <name type="scientific">Ophiocordyceps australis</name>
    <dbReference type="NCBI Taxonomy" id="1399860"/>
    <lineage>
        <taxon>Eukaryota</taxon>
        <taxon>Fungi</taxon>
        <taxon>Dikarya</taxon>
        <taxon>Ascomycota</taxon>
        <taxon>Pezizomycotina</taxon>
        <taxon>Sordariomycetes</taxon>
        <taxon>Hypocreomycetidae</taxon>
        <taxon>Hypocreales</taxon>
        <taxon>Ophiocordycipitaceae</taxon>
        <taxon>Ophiocordyceps</taxon>
    </lineage>
</organism>
<comment type="caution">
    <text evidence="6">The sequence shown here is derived from an EMBL/GenBank/DDBJ whole genome shotgun (WGS) entry which is preliminary data.</text>
</comment>
<evidence type="ECO:0000313" key="6">
    <source>
        <dbReference type="EMBL" id="PHH64863.1"/>
    </source>
</evidence>
<sequence length="293" mass="32210">MAVHDPEPSQTPFIKNLASSNAKLCSQSLAALQAYLSTRTRLTDIEAARLWTGLFWALWMADGAPRQAKLAHELADLVFPLARPEHAVHEAQDSALSHDAATPARRTAATPPPKDAARHDSQSPDPSSHDVATTWLRAGWSVLSTNWSRIDALRIDKFLLLARRLLAAHLGLLLHRLHPPLIHVLRSHVLDVADETCVALGLRLHILDIWVDELARIGALDPSSSAHVLHQDDHGHWSGLARVVADAVDELASSPVKSVRVRAEESSRDDRLPWLGVETVMDDGDNGWDGFED</sequence>
<dbReference type="Proteomes" id="UP000224854">
    <property type="component" value="Unassembled WGS sequence"/>
</dbReference>
<evidence type="ECO:0000256" key="1">
    <source>
        <dbReference type="ARBA" id="ARBA00004123"/>
    </source>
</evidence>
<dbReference type="OrthoDB" id="2019504at2759"/>